<feature type="transmembrane region" description="Helical" evidence="14">
    <location>
        <begin position="104"/>
        <end position="126"/>
    </location>
</feature>
<dbReference type="GO" id="GO:0006629">
    <property type="term" value="P:lipid metabolic process"/>
    <property type="evidence" value="ECO:0007669"/>
    <property type="project" value="UniProtKB-KW"/>
</dbReference>
<sequence>MQLERGAEVPTTDTVLVRPAVYVTLLRRAGGPLLSVVLLCLALWALHAMASEVTYRQIARYFHGLPNSQIGIAVLLTALSYGVMTLYDWYGLDSIGKRLPMRRVGLISFISYAFSNALGMSLLVSGSIRYRFYIQAGLSTVEVARVVLYTTLSFWLGLAAITGVTLLLVPISADVPLSELRIPLAILLTLVPLAWFVSAVMARRPLRIFRWRFSLPPAKVAARQILIGALDWGLAAGVLYVLMPEEIAGGFGHFLAIFVLAQMAGVISHVPGGLGVFEAVMLAGFGATGNQGLEAPILGSLAAYRAVYYLLPLCAATVLVLWREARGLRHAALLTPWFTSLLPPFFAGLTLVCGAVLLFSGATLAIPGRMEILRGFVPLPLVEVSHFLSSMVGMLLLILARGLQRRLDAAYVLTLVLLVIGAVLSLLKGIDYEEATLLSLLALGLAPAHKHFYRRASLFRATFSLGWMLAIVSVLGCATWLVMFSFKHVEYSNNLWWEFSFHHGGAPRALRALVGAAAVVMLFALANLIRPARPRRIPPGEAEFARALPLIKTFPSAQAHLALVGDKTLLFAPDDRAFIMYDIEGRSWVAMGDPVGNDEEARRELVWHFREQCERAGGWPLFYQVRPEDLDIYLEVGMNLLKIGEEARVRLETFNLDGKSKKTLRGTVNKLARDGLRMEIVPIEQVPALLPRLKVISDTWMRDKRVREKRFSLGLFDERYLSRTPMAVVWLGEEIVAFANVFTNDTKEEASVDLMRHLPDGPSGIMDFLFIELMVWARAEGYRWFNLGMAPLSGLQNRRSAPLWSRFGAMIFGRGERFYNFRGLHRYKDKFDPEWEPRYIAVPGGIALPLALANVASLISGGLSGVVRR</sequence>
<feature type="transmembrane region" description="Helical" evidence="14">
    <location>
        <begin position="410"/>
        <end position="430"/>
    </location>
</feature>
<evidence type="ECO:0000256" key="8">
    <source>
        <dbReference type="ARBA" id="ARBA00022989"/>
    </source>
</evidence>
<evidence type="ECO:0000256" key="9">
    <source>
        <dbReference type="ARBA" id="ARBA00023098"/>
    </source>
</evidence>
<dbReference type="EMBL" id="SMCS01000006">
    <property type="protein sequence ID" value="TCV92762.1"/>
    <property type="molecule type" value="Genomic_DNA"/>
</dbReference>
<dbReference type="GO" id="GO:0005886">
    <property type="term" value="C:plasma membrane"/>
    <property type="evidence" value="ECO:0007669"/>
    <property type="project" value="UniProtKB-SubCell"/>
</dbReference>
<comment type="subcellular location">
    <subcellularLocation>
        <location evidence="1">Cell membrane</location>
        <topology evidence="1">Multi-pass membrane protein</topology>
    </subcellularLocation>
</comment>
<evidence type="ECO:0000256" key="1">
    <source>
        <dbReference type="ARBA" id="ARBA00004651"/>
    </source>
</evidence>
<feature type="transmembrane region" description="Helical" evidence="14">
    <location>
        <begin position="465"/>
        <end position="489"/>
    </location>
</feature>
<dbReference type="NCBIfam" id="NF033480">
    <property type="entry name" value="bifunc_MprF"/>
    <property type="match status" value="1"/>
</dbReference>
<evidence type="ECO:0000256" key="3">
    <source>
        <dbReference type="ARBA" id="ARBA00012014"/>
    </source>
</evidence>
<dbReference type="GO" id="GO:0050071">
    <property type="term" value="F:phosphatidylglycerol lysyltransferase activity"/>
    <property type="evidence" value="ECO:0007669"/>
    <property type="project" value="UniProtKB-EC"/>
</dbReference>
<reference evidence="16 17" key="1">
    <citation type="submission" date="2019-03" db="EMBL/GenBank/DDBJ databases">
        <title>Above-ground endophytic microbial communities from plants in different locations in the United States.</title>
        <authorList>
            <person name="Frank C."/>
        </authorList>
    </citation>
    <scope>NUCLEOTIDE SEQUENCE [LARGE SCALE GENOMIC DNA]</scope>
    <source>
        <strain evidence="16 17">LP_13_YM</strain>
    </source>
</reference>
<dbReference type="GO" id="GO:0055091">
    <property type="term" value="P:phospholipid homeostasis"/>
    <property type="evidence" value="ECO:0007669"/>
    <property type="project" value="TreeGrafter"/>
</dbReference>
<keyword evidence="8 14" id="KW-1133">Transmembrane helix</keyword>
<evidence type="ECO:0000256" key="2">
    <source>
        <dbReference type="ARBA" id="ARBA00008627"/>
    </source>
</evidence>
<dbReference type="GO" id="GO:0046677">
    <property type="term" value="P:response to antibiotic"/>
    <property type="evidence" value="ECO:0007669"/>
    <property type="project" value="UniProtKB-KW"/>
</dbReference>
<dbReference type="InterPro" id="IPR022791">
    <property type="entry name" value="L-PG_synthase/AglD"/>
</dbReference>
<dbReference type="InterPro" id="IPR051211">
    <property type="entry name" value="PG_lysyltransferase"/>
</dbReference>
<feature type="transmembrane region" description="Helical" evidence="14">
    <location>
        <begin position="221"/>
        <end position="242"/>
    </location>
</feature>
<dbReference type="Pfam" id="PF03706">
    <property type="entry name" value="LPG_synthase_TM"/>
    <property type="match status" value="1"/>
</dbReference>
<evidence type="ECO:0000256" key="4">
    <source>
        <dbReference type="ARBA" id="ARBA00021546"/>
    </source>
</evidence>
<feature type="transmembrane region" description="Helical" evidence="14">
    <location>
        <begin position="386"/>
        <end position="403"/>
    </location>
</feature>
<feature type="domain" description="Phosphatidylglycerol lysyltransferase C-terminal" evidence="15">
    <location>
        <begin position="556"/>
        <end position="841"/>
    </location>
</feature>
<evidence type="ECO:0000256" key="7">
    <source>
        <dbReference type="ARBA" id="ARBA00022692"/>
    </source>
</evidence>
<feature type="transmembrane region" description="Helical" evidence="14">
    <location>
        <begin position="146"/>
        <end position="170"/>
    </location>
</feature>
<feature type="transmembrane region" description="Helical" evidence="14">
    <location>
        <begin position="182"/>
        <end position="201"/>
    </location>
</feature>
<comment type="caution">
    <text evidence="16">The sequence shown here is derived from an EMBL/GenBank/DDBJ whole genome shotgun (WGS) entry which is preliminary data.</text>
</comment>
<dbReference type="InterPro" id="IPR016181">
    <property type="entry name" value="Acyl_CoA_acyltransferase"/>
</dbReference>
<proteinExistence type="inferred from homology"/>
<evidence type="ECO:0000259" key="15">
    <source>
        <dbReference type="Pfam" id="PF09924"/>
    </source>
</evidence>
<keyword evidence="6 16" id="KW-0808">Transferase</keyword>
<dbReference type="SUPFAM" id="SSF55729">
    <property type="entry name" value="Acyl-CoA N-acyltransferases (Nat)"/>
    <property type="match status" value="1"/>
</dbReference>
<evidence type="ECO:0000256" key="11">
    <source>
        <dbReference type="ARBA" id="ARBA00023251"/>
    </source>
</evidence>
<evidence type="ECO:0000256" key="13">
    <source>
        <dbReference type="ARBA" id="ARBA00047540"/>
    </source>
</evidence>
<dbReference type="InterPro" id="IPR024320">
    <property type="entry name" value="LPG_synthase_C"/>
</dbReference>
<accession>A0A4R3YKU0</accession>
<gene>
    <name evidence="16" type="ORF">EC912_106100</name>
</gene>
<keyword evidence="5" id="KW-1003">Cell membrane</keyword>
<evidence type="ECO:0000313" key="17">
    <source>
        <dbReference type="Proteomes" id="UP000295645"/>
    </source>
</evidence>
<dbReference type="EC" id="2.3.2.3" evidence="3"/>
<feature type="transmembrane region" description="Helical" evidence="14">
    <location>
        <begin position="254"/>
        <end position="277"/>
    </location>
</feature>
<dbReference type="PANTHER" id="PTHR34697:SF2">
    <property type="entry name" value="PHOSPHATIDYLGLYCEROL LYSYLTRANSFERASE"/>
    <property type="match status" value="1"/>
</dbReference>
<keyword evidence="7 14" id="KW-0812">Transmembrane</keyword>
<dbReference type="GO" id="GO:0047637">
    <property type="term" value="F:phosphatidylglycerol alanyltransferase activity"/>
    <property type="evidence" value="ECO:0007669"/>
    <property type="project" value="TreeGrafter"/>
</dbReference>
<keyword evidence="10 14" id="KW-0472">Membrane</keyword>
<feature type="transmembrane region" description="Helical" evidence="14">
    <location>
        <begin position="297"/>
        <end position="322"/>
    </location>
</feature>
<feature type="transmembrane region" description="Helical" evidence="14">
    <location>
        <begin position="509"/>
        <end position="529"/>
    </location>
</feature>
<dbReference type="Proteomes" id="UP000295645">
    <property type="component" value="Unassembled WGS sequence"/>
</dbReference>
<dbReference type="AlphaFoldDB" id="A0A4R3YKU0"/>
<protein>
    <recommendedName>
        <fullName evidence="4">Phosphatidylglycerol lysyltransferase</fullName>
        <ecNumber evidence="3">2.3.2.3</ecNumber>
    </recommendedName>
    <alternativeName>
        <fullName evidence="12">Lysylphosphatidylglycerol synthase</fullName>
    </alternativeName>
</protein>
<feature type="transmembrane region" description="Helical" evidence="14">
    <location>
        <begin position="33"/>
        <end position="50"/>
    </location>
</feature>
<keyword evidence="11" id="KW-0046">Antibiotic resistance</keyword>
<feature type="transmembrane region" description="Helical" evidence="14">
    <location>
        <begin position="342"/>
        <end position="366"/>
    </location>
</feature>
<dbReference type="Pfam" id="PF09924">
    <property type="entry name" value="LPG_synthase_C"/>
    <property type="match status" value="1"/>
</dbReference>
<evidence type="ECO:0000256" key="14">
    <source>
        <dbReference type="SAM" id="Phobius"/>
    </source>
</evidence>
<evidence type="ECO:0000256" key="6">
    <source>
        <dbReference type="ARBA" id="ARBA00022679"/>
    </source>
</evidence>
<dbReference type="PANTHER" id="PTHR34697">
    <property type="entry name" value="PHOSPHATIDYLGLYCEROL LYSYLTRANSFERASE"/>
    <property type="match status" value="1"/>
</dbReference>
<evidence type="ECO:0000313" key="16">
    <source>
        <dbReference type="EMBL" id="TCV92762.1"/>
    </source>
</evidence>
<evidence type="ECO:0000256" key="12">
    <source>
        <dbReference type="ARBA" id="ARBA00031899"/>
    </source>
</evidence>
<evidence type="ECO:0000256" key="10">
    <source>
        <dbReference type="ARBA" id="ARBA00023136"/>
    </source>
</evidence>
<evidence type="ECO:0000256" key="5">
    <source>
        <dbReference type="ARBA" id="ARBA00022475"/>
    </source>
</evidence>
<comment type="similarity">
    <text evidence="2">Belongs to the LPG synthase family.</text>
</comment>
<name>A0A4R3YKU0_9GAMM</name>
<comment type="catalytic activity">
    <reaction evidence="13">
        <text>L-lysyl-tRNA(Lys) + a 1,2-diacyl-sn-glycero-3-phospho-(1'-sn-glycerol) = a 1,2-diacyl-sn-glycero-3-phospho-1'-(3'-O-L-lysyl)-sn-glycerol + tRNA(Lys)</text>
        <dbReference type="Rhea" id="RHEA:10668"/>
        <dbReference type="Rhea" id="RHEA-COMP:9696"/>
        <dbReference type="Rhea" id="RHEA-COMP:9697"/>
        <dbReference type="ChEBI" id="CHEBI:64716"/>
        <dbReference type="ChEBI" id="CHEBI:75792"/>
        <dbReference type="ChEBI" id="CHEBI:78442"/>
        <dbReference type="ChEBI" id="CHEBI:78529"/>
        <dbReference type="EC" id="2.3.2.3"/>
    </reaction>
</comment>
<organism evidence="16 17">
    <name type="scientific">Luteibacter rhizovicinus</name>
    <dbReference type="NCBI Taxonomy" id="242606"/>
    <lineage>
        <taxon>Bacteria</taxon>
        <taxon>Pseudomonadati</taxon>
        <taxon>Pseudomonadota</taxon>
        <taxon>Gammaproteobacteria</taxon>
        <taxon>Lysobacterales</taxon>
        <taxon>Rhodanobacteraceae</taxon>
        <taxon>Luteibacter</taxon>
    </lineage>
</organism>
<keyword evidence="17" id="KW-1185">Reference proteome</keyword>
<keyword evidence="9" id="KW-0443">Lipid metabolism</keyword>
<feature type="transmembrane region" description="Helical" evidence="14">
    <location>
        <begin position="70"/>
        <end position="92"/>
    </location>
</feature>